<dbReference type="EMBL" id="CP021330">
    <property type="protein sequence ID" value="AVX03596.1"/>
    <property type="molecule type" value="Genomic_DNA"/>
</dbReference>
<dbReference type="PANTHER" id="PTHR13847">
    <property type="entry name" value="SARCOSINE DEHYDROGENASE-RELATED"/>
    <property type="match status" value="1"/>
</dbReference>
<dbReference type="InterPro" id="IPR036188">
    <property type="entry name" value="FAD/NAD-bd_sf"/>
</dbReference>
<keyword evidence="1" id="KW-0560">Oxidoreductase</keyword>
<keyword evidence="4" id="KW-1185">Reference proteome</keyword>
<dbReference type="Proteomes" id="UP000258927">
    <property type="component" value="Chromosome"/>
</dbReference>
<name>A0A2R4MCH9_9HYPH</name>
<dbReference type="RefSeq" id="WP_117395191.1">
    <property type="nucleotide sequence ID" value="NZ_CP021330.1"/>
</dbReference>
<dbReference type="PANTHER" id="PTHR13847:SF289">
    <property type="entry name" value="GLYCINE OXIDASE"/>
    <property type="match status" value="1"/>
</dbReference>
<dbReference type="Gene3D" id="3.50.50.60">
    <property type="entry name" value="FAD/NAD(P)-binding domain"/>
    <property type="match status" value="2"/>
</dbReference>
<dbReference type="KEGG" id="mmyr:MXMO3_01065"/>
<dbReference type="STRING" id="1122213.GCA_000423365_01731"/>
<dbReference type="InterPro" id="IPR006076">
    <property type="entry name" value="FAD-dep_OxRdtase"/>
</dbReference>
<dbReference type="Pfam" id="PF01266">
    <property type="entry name" value="DAO"/>
    <property type="match status" value="1"/>
</dbReference>
<evidence type="ECO:0000313" key="4">
    <source>
        <dbReference type="Proteomes" id="UP000258927"/>
    </source>
</evidence>
<dbReference type="GO" id="GO:0016491">
    <property type="term" value="F:oxidoreductase activity"/>
    <property type="evidence" value="ECO:0007669"/>
    <property type="project" value="UniProtKB-KW"/>
</dbReference>
<sequence length="316" mass="34929">MITIAGAGVAGLCVALELARRGHQVTVFEQGESLELNQSSHLAGGMLAPWCEKVSAPEDVVRLGAGAADWWAKVTEVQRTGTLVVAPPRDQAELRQFASRTEQYEQLGDNRIADLEPDLAGRFSKALFFNQECHLDPRQARQDLVRQIEELGGEVRFGEPAPERVDIDCRGGAVDLPELRMVRGEMVMLECPDVTITRTVRLLHPRIPIYLVPRGNGIYMLGATMVESDSWRAISLRSALELLGAAFALHPGFGEASVIETGVGLRPAFPDNLPRIIKRDETYHLNGFYRHGYLLAPAMAQRLADQFEQEQMKCAS</sequence>
<protein>
    <submittedName>
        <fullName evidence="3">Glycine oxidase</fullName>
    </submittedName>
</protein>
<evidence type="ECO:0000259" key="2">
    <source>
        <dbReference type="Pfam" id="PF01266"/>
    </source>
</evidence>
<dbReference type="Gene3D" id="3.30.9.10">
    <property type="entry name" value="D-Amino Acid Oxidase, subunit A, domain 2"/>
    <property type="match status" value="2"/>
</dbReference>
<dbReference type="GO" id="GO:0005737">
    <property type="term" value="C:cytoplasm"/>
    <property type="evidence" value="ECO:0007669"/>
    <property type="project" value="TreeGrafter"/>
</dbReference>
<accession>A0A2R4MCH9</accession>
<dbReference type="SUPFAM" id="SSF54373">
    <property type="entry name" value="FAD-linked reductases, C-terminal domain"/>
    <property type="match status" value="1"/>
</dbReference>
<evidence type="ECO:0000313" key="3">
    <source>
        <dbReference type="EMBL" id="AVX03596.1"/>
    </source>
</evidence>
<proteinExistence type="predicted"/>
<reference evidence="3 4" key="1">
    <citation type="submission" date="2017-05" db="EMBL/GenBank/DDBJ databases">
        <title>Genome Analysis of Maritalea myrionectae HL2708#5.</title>
        <authorList>
            <consortium name="Cotde Inc.-PKNU"/>
            <person name="Jang D."/>
            <person name="Oh H.-M."/>
        </authorList>
    </citation>
    <scope>NUCLEOTIDE SEQUENCE [LARGE SCALE GENOMIC DNA]</scope>
    <source>
        <strain evidence="3 4">HL2708#5</strain>
    </source>
</reference>
<dbReference type="AlphaFoldDB" id="A0A2R4MCH9"/>
<feature type="domain" description="FAD dependent oxidoreductase" evidence="2">
    <location>
        <begin position="2"/>
        <end position="305"/>
    </location>
</feature>
<evidence type="ECO:0000256" key="1">
    <source>
        <dbReference type="ARBA" id="ARBA00023002"/>
    </source>
</evidence>
<dbReference type="SUPFAM" id="SSF51971">
    <property type="entry name" value="Nucleotide-binding domain"/>
    <property type="match status" value="1"/>
</dbReference>
<organism evidence="3 4">
    <name type="scientific">Maritalea myrionectae</name>
    <dbReference type="NCBI Taxonomy" id="454601"/>
    <lineage>
        <taxon>Bacteria</taxon>
        <taxon>Pseudomonadati</taxon>
        <taxon>Pseudomonadota</taxon>
        <taxon>Alphaproteobacteria</taxon>
        <taxon>Hyphomicrobiales</taxon>
        <taxon>Devosiaceae</taxon>
        <taxon>Maritalea</taxon>
    </lineage>
</organism>
<gene>
    <name evidence="3" type="ORF">MXMO3_01065</name>
</gene>